<dbReference type="EMBL" id="CM046392">
    <property type="protein sequence ID" value="KAI8555649.1"/>
    <property type="molecule type" value="Genomic_DNA"/>
</dbReference>
<reference evidence="1" key="1">
    <citation type="submission" date="2022-02" db="EMBL/GenBank/DDBJ databases">
        <title>Plant Genome Project.</title>
        <authorList>
            <person name="Zhang R.-G."/>
        </authorList>
    </citation>
    <scope>NUCLEOTIDE SEQUENCE</scope>
    <source>
        <strain evidence="1">AT1</strain>
    </source>
</reference>
<accession>A0ACC0NS07</accession>
<sequence>MACPSVTLLFYHGGYISEGPKKLYVGGSVTPLTIDPDMMSYMDLRAVVKELECPDVSELYQKGPNQTMDDGLVGVTCDKTMVAMFDMHKDNNSTVIDIYIHNPMMEHNKPSGEEVSTLTKVGPSVQTDELANLLDFDDIVDLDDIVNLDEGIIPTGPLEGDDDSDKDWEIGDDTDDESDADSHDGTGDDTDDFSGFADSSEDEEEEEEVEQGIAIMTMNEGGECSDKSDDDLGCLSNPEDEGGNIKKHKLVEFDKDKDMENPKLVEGMVFPNVSAFRALLKEFHIREGCEYTYLKNEATRVTVICKEKCGFRLHASPMHGEKSF</sequence>
<evidence type="ECO:0000313" key="2">
    <source>
        <dbReference type="Proteomes" id="UP001062846"/>
    </source>
</evidence>
<protein>
    <submittedName>
        <fullName evidence="1">Uncharacterized protein</fullName>
    </submittedName>
</protein>
<comment type="caution">
    <text evidence="1">The sequence shown here is derived from an EMBL/GenBank/DDBJ whole genome shotgun (WGS) entry which is preliminary data.</text>
</comment>
<gene>
    <name evidence="1" type="ORF">RHMOL_Rhmol05G0189700</name>
</gene>
<keyword evidence="2" id="KW-1185">Reference proteome</keyword>
<name>A0ACC0NS07_RHOML</name>
<dbReference type="Proteomes" id="UP001062846">
    <property type="component" value="Chromosome 5"/>
</dbReference>
<evidence type="ECO:0000313" key="1">
    <source>
        <dbReference type="EMBL" id="KAI8555649.1"/>
    </source>
</evidence>
<organism evidence="1 2">
    <name type="scientific">Rhododendron molle</name>
    <name type="common">Chinese azalea</name>
    <name type="synonym">Azalea mollis</name>
    <dbReference type="NCBI Taxonomy" id="49168"/>
    <lineage>
        <taxon>Eukaryota</taxon>
        <taxon>Viridiplantae</taxon>
        <taxon>Streptophyta</taxon>
        <taxon>Embryophyta</taxon>
        <taxon>Tracheophyta</taxon>
        <taxon>Spermatophyta</taxon>
        <taxon>Magnoliopsida</taxon>
        <taxon>eudicotyledons</taxon>
        <taxon>Gunneridae</taxon>
        <taxon>Pentapetalae</taxon>
        <taxon>asterids</taxon>
        <taxon>Ericales</taxon>
        <taxon>Ericaceae</taxon>
        <taxon>Ericoideae</taxon>
        <taxon>Rhodoreae</taxon>
        <taxon>Rhododendron</taxon>
    </lineage>
</organism>
<proteinExistence type="predicted"/>